<accession>A0A1I1DBD9</accession>
<sequence length="159" mass="18801">MSIGFVDLFMGKLDVMGIGDFSIEAKEIFQLPKFHFIVTFSNQEERYYIWCLDLAVHVCSLDLLRSIRNLIDGMLTYLNTQIVKEKDLKKLLTLTASHEVDEIWEKYRYSRFILRQIDTKFYPDLSAIKKEMEANFAQKNTNFTLKDVTFESYIDIKEN</sequence>
<organism evidence="1 2">
    <name type="scientific">Brevinema andersonii</name>
    <dbReference type="NCBI Taxonomy" id="34097"/>
    <lineage>
        <taxon>Bacteria</taxon>
        <taxon>Pseudomonadati</taxon>
        <taxon>Spirochaetota</taxon>
        <taxon>Spirochaetia</taxon>
        <taxon>Brevinematales</taxon>
        <taxon>Brevinemataceae</taxon>
        <taxon>Brevinema</taxon>
    </lineage>
</organism>
<protein>
    <submittedName>
        <fullName evidence="1">Uncharacterized protein</fullName>
    </submittedName>
</protein>
<dbReference type="AlphaFoldDB" id="A0A1I1DBD9"/>
<evidence type="ECO:0000313" key="1">
    <source>
        <dbReference type="EMBL" id="SFB72275.1"/>
    </source>
</evidence>
<dbReference type="EMBL" id="FOKY01000001">
    <property type="protein sequence ID" value="SFB72275.1"/>
    <property type="molecule type" value="Genomic_DNA"/>
</dbReference>
<gene>
    <name evidence="1" type="ORF">SAMN02745150_00488</name>
</gene>
<dbReference type="STRING" id="34097.SAMN02745150_00488"/>
<reference evidence="2" key="1">
    <citation type="submission" date="2016-10" db="EMBL/GenBank/DDBJ databases">
        <authorList>
            <person name="Varghese N."/>
            <person name="Submissions S."/>
        </authorList>
    </citation>
    <scope>NUCLEOTIDE SEQUENCE [LARGE SCALE GENOMIC DNA]</scope>
    <source>
        <strain evidence="2">ATCC 43811</strain>
    </source>
</reference>
<dbReference type="Proteomes" id="UP000240042">
    <property type="component" value="Unassembled WGS sequence"/>
</dbReference>
<name>A0A1I1DBD9_BREAD</name>
<dbReference type="RefSeq" id="WP_092318164.1">
    <property type="nucleotide sequence ID" value="NZ_FOKY01000001.1"/>
</dbReference>
<keyword evidence="2" id="KW-1185">Reference proteome</keyword>
<evidence type="ECO:0000313" key="2">
    <source>
        <dbReference type="Proteomes" id="UP000240042"/>
    </source>
</evidence>
<proteinExistence type="predicted"/>